<protein>
    <submittedName>
        <fullName evidence="1">Type III secretion system chaperone SpaK</fullName>
    </submittedName>
</protein>
<name>A0A2K4MU26_9NEIS</name>
<dbReference type="Gene3D" id="3.30.1460.10">
    <property type="match status" value="1"/>
</dbReference>
<dbReference type="EMBL" id="PPTF01000002">
    <property type="protein sequence ID" value="POB00617.1"/>
    <property type="molecule type" value="Genomic_DNA"/>
</dbReference>
<dbReference type="Pfam" id="PF03519">
    <property type="entry name" value="Invas_SpaK"/>
    <property type="match status" value="1"/>
</dbReference>
<keyword evidence="2" id="KW-1185">Reference proteome</keyword>
<dbReference type="RefSeq" id="WP_103316684.1">
    <property type="nucleotide sequence ID" value="NZ_PPTF01000002.1"/>
</dbReference>
<dbReference type="PRINTS" id="PR01305">
    <property type="entry name" value="SSPAKPROTEIN"/>
</dbReference>
<comment type="caution">
    <text evidence="1">The sequence shown here is derived from an EMBL/GenBank/DDBJ whole genome shotgun (WGS) entry which is preliminary data.</text>
</comment>
<accession>A0A2K4MU26</accession>
<proteinExistence type="predicted"/>
<evidence type="ECO:0000313" key="1">
    <source>
        <dbReference type="EMBL" id="POB00617.1"/>
    </source>
</evidence>
<dbReference type="AlphaFoldDB" id="A0A2K4MU26"/>
<evidence type="ECO:0000313" key="2">
    <source>
        <dbReference type="Proteomes" id="UP000236416"/>
    </source>
</evidence>
<organism evidence="1 2">
    <name type="scientific">Chromobacterium sinusclupearum</name>
    <dbReference type="NCBI Taxonomy" id="2077146"/>
    <lineage>
        <taxon>Bacteria</taxon>
        <taxon>Pseudomonadati</taxon>
        <taxon>Pseudomonadota</taxon>
        <taxon>Betaproteobacteria</taxon>
        <taxon>Neisseriales</taxon>
        <taxon>Chromobacteriaceae</taxon>
        <taxon>Chromobacterium</taxon>
    </lineage>
</organism>
<gene>
    <name evidence="1" type="ORF">C2134_00675</name>
</gene>
<dbReference type="Proteomes" id="UP000236416">
    <property type="component" value="Unassembled WGS sequence"/>
</dbReference>
<dbReference type="InterPro" id="IPR003065">
    <property type="entry name" value="Invas_SpaK"/>
</dbReference>
<dbReference type="SUPFAM" id="SSF69635">
    <property type="entry name" value="Type III secretory system chaperone-like"/>
    <property type="match status" value="1"/>
</dbReference>
<dbReference type="CDD" id="cd17035">
    <property type="entry name" value="T3SC_IB_Spa15-like"/>
    <property type="match status" value="1"/>
</dbReference>
<reference evidence="1 2" key="1">
    <citation type="submission" date="2018-01" db="EMBL/GenBank/DDBJ databases">
        <title>Genomic Sequence of Chromobacterium MWU13-2610 from wild cranberry bogs within the Cape Cod National Seashore.</title>
        <authorList>
            <person name="O'Hara-Hanley K."/>
            <person name="Soby S."/>
            <person name="Harrison A."/>
        </authorList>
    </citation>
    <scope>NUCLEOTIDE SEQUENCE [LARGE SCALE GENOMIC DNA]</scope>
    <source>
        <strain evidence="1 2">MWU13-2610</strain>
    </source>
</reference>
<dbReference type="NCBIfam" id="NF011864">
    <property type="entry name" value="PRK15336.1"/>
    <property type="match status" value="1"/>
</dbReference>
<sequence length="135" mass="14646">MYTPDIAQLVRAALEESGCDPSLVGELDSHSTIALDLHELPSIYISVQDDELWLWSLIGDYSDAVISQRGSELLAALMQGCGFARGGQLQLTVQDGSLALKALVHPDYLVDGSRFSEALNGFFDGLERFSGSLLR</sequence>